<organism evidence="2">
    <name type="scientific">Lotus japonicus</name>
    <name type="common">Lotus corniculatus var. japonicus</name>
    <dbReference type="NCBI Taxonomy" id="34305"/>
    <lineage>
        <taxon>Eukaryota</taxon>
        <taxon>Viridiplantae</taxon>
        <taxon>Streptophyta</taxon>
        <taxon>Embryophyta</taxon>
        <taxon>Tracheophyta</taxon>
        <taxon>Spermatophyta</taxon>
        <taxon>Magnoliopsida</taxon>
        <taxon>eudicotyledons</taxon>
        <taxon>Gunneridae</taxon>
        <taxon>Pentapetalae</taxon>
        <taxon>rosids</taxon>
        <taxon>fabids</taxon>
        <taxon>Fabales</taxon>
        <taxon>Fabaceae</taxon>
        <taxon>Papilionoideae</taxon>
        <taxon>50 kb inversion clade</taxon>
        <taxon>NPAAA clade</taxon>
        <taxon>Hologalegina</taxon>
        <taxon>robinioid clade</taxon>
        <taxon>Loteae</taxon>
        <taxon>Lotus</taxon>
    </lineage>
</organism>
<dbReference type="EMBL" id="BT136002">
    <property type="protein sequence ID" value="AFK35797.1"/>
    <property type="molecule type" value="mRNA"/>
</dbReference>
<name>I3S6A5_LOTJA</name>
<accession>I3S6A5</accession>
<protein>
    <submittedName>
        <fullName evidence="2">Uncharacterized protein</fullName>
    </submittedName>
</protein>
<feature type="compositionally biased region" description="Basic and acidic residues" evidence="1">
    <location>
        <begin position="1"/>
        <end position="14"/>
    </location>
</feature>
<reference evidence="2" key="1">
    <citation type="submission" date="2012-05" db="EMBL/GenBank/DDBJ databases">
        <authorList>
            <person name="Krishnakumar V."/>
            <person name="Cheung F."/>
            <person name="Xiao Y."/>
            <person name="Chan A."/>
            <person name="Moskal W.A."/>
            <person name="Town C.D."/>
        </authorList>
    </citation>
    <scope>NUCLEOTIDE SEQUENCE</scope>
</reference>
<feature type="compositionally biased region" description="Polar residues" evidence="1">
    <location>
        <begin position="75"/>
        <end position="84"/>
    </location>
</feature>
<evidence type="ECO:0000313" key="2">
    <source>
        <dbReference type="EMBL" id="AFK35797.1"/>
    </source>
</evidence>
<proteinExistence type="evidence at transcript level"/>
<feature type="region of interest" description="Disordered" evidence="1">
    <location>
        <begin position="59"/>
        <end position="84"/>
    </location>
</feature>
<evidence type="ECO:0000256" key="1">
    <source>
        <dbReference type="SAM" id="MobiDB-lite"/>
    </source>
</evidence>
<sequence>MREPRDGTKTDRTSKSTPSPASFPLILDIDDFKGDFSFDALFGNLVNELLPSFKVEAESDGADSLPNGHMRAPSSDASKFSQTASSPLFPDVEKLLSLFKDSCKELLELRKQIDGRLYDAQTDSIGGVKGSLFNTVIL</sequence>
<feature type="region of interest" description="Disordered" evidence="1">
    <location>
        <begin position="1"/>
        <end position="23"/>
    </location>
</feature>
<dbReference type="AlphaFoldDB" id="I3S6A5"/>